<dbReference type="Pfam" id="PF07849">
    <property type="entry name" value="DUF1641"/>
    <property type="match status" value="1"/>
</dbReference>
<sequence length="153" mass="16845">MIYMDETDMQKIMSELEKNKDVLDAFSRLIEKLKGAGLVQALDYITENVIPDNLDFFAKSFTSPDFTDVVAKSGNTIFSLLYMLSNPEMSDIIKGISFNSTGIAQSMVDGASSAQPLSILKLMSMLKDPEIAAGLMALMNMLKVLGTVFKKLK</sequence>
<accession>A0A0N8VKU8</accession>
<dbReference type="EMBL" id="LKBG01000222">
    <property type="protein sequence ID" value="KQB34724.1"/>
    <property type="molecule type" value="Genomic_DNA"/>
</dbReference>
<evidence type="ECO:0000313" key="1">
    <source>
        <dbReference type="EMBL" id="KQB34724.1"/>
    </source>
</evidence>
<evidence type="ECO:0008006" key="3">
    <source>
        <dbReference type="Google" id="ProtNLM"/>
    </source>
</evidence>
<dbReference type="AlphaFoldDB" id="A0A0N8VKU8"/>
<evidence type="ECO:0000313" key="2">
    <source>
        <dbReference type="Proteomes" id="UP000050320"/>
    </source>
</evidence>
<name>A0A0N8VKU8_9ARCH</name>
<keyword evidence="2" id="KW-1185">Reference proteome</keyword>
<organism evidence="1 2">
    <name type="scientific">Acidiplasma aeolicum</name>
    <dbReference type="NCBI Taxonomy" id="507754"/>
    <lineage>
        <taxon>Archaea</taxon>
        <taxon>Methanobacteriati</taxon>
        <taxon>Thermoplasmatota</taxon>
        <taxon>Thermoplasmata</taxon>
        <taxon>Thermoplasmatales</taxon>
        <taxon>Ferroplasmaceae</taxon>
        <taxon>Acidiplasma</taxon>
    </lineage>
</organism>
<protein>
    <recommendedName>
        <fullName evidence="3">DUF1641 domain-containing protein</fullName>
    </recommendedName>
</protein>
<dbReference type="InterPro" id="IPR012440">
    <property type="entry name" value="DUF1641"/>
</dbReference>
<proteinExistence type="predicted"/>
<gene>
    <name evidence="1" type="ORF">AOG54_03810</name>
</gene>
<dbReference type="Proteomes" id="UP000050320">
    <property type="component" value="Unassembled WGS sequence"/>
</dbReference>
<reference evidence="1 2" key="1">
    <citation type="submission" date="2015-09" db="EMBL/GenBank/DDBJ databases">
        <title>Heavy metals and arsenic resistance mechanisms in polyextremophilic archaea of the family Ferroplasmaceae.</title>
        <authorList>
            <person name="Bulaev A.G."/>
            <person name="Kanygina A.V."/>
        </authorList>
    </citation>
    <scope>NUCLEOTIDE SEQUENCE [LARGE SCALE GENOMIC DNA]</scope>
    <source>
        <strain evidence="1 2">VT</strain>
    </source>
</reference>
<comment type="caution">
    <text evidence="1">The sequence shown here is derived from an EMBL/GenBank/DDBJ whole genome shotgun (WGS) entry which is preliminary data.</text>
</comment>